<accession>A0A183IQ72</accession>
<dbReference type="PANTHER" id="PTHR28631">
    <property type="entry name" value="UPF0692 PROTEIN C19ORF54"/>
    <property type="match status" value="1"/>
</dbReference>
<keyword evidence="2" id="KW-0645">Protease</keyword>
<evidence type="ECO:0000256" key="2">
    <source>
        <dbReference type="ARBA" id="ARBA00022670"/>
    </source>
</evidence>
<protein>
    <recommendedName>
        <fullName evidence="5">Actin maturation protease</fullName>
    </recommendedName>
    <alternativeName>
        <fullName evidence="6">Actin aminopeptidase ACTMAP</fullName>
    </alternativeName>
</protein>
<comment type="catalytic activity">
    <reaction evidence="7">
        <text>N-terminal N(alpha)-acetyl-L-cysteinyl-L-aspartyl-[protein] + H2O = N-terminal L-aspartyl-[protein] + N-acetyl-L-cysteine</text>
        <dbReference type="Rhea" id="RHEA:74579"/>
        <dbReference type="Rhea" id="RHEA-COMP:12669"/>
        <dbReference type="Rhea" id="RHEA-COMP:18395"/>
        <dbReference type="ChEBI" id="CHEBI:15377"/>
        <dbReference type="ChEBI" id="CHEBI:64720"/>
        <dbReference type="ChEBI" id="CHEBI:78236"/>
        <dbReference type="ChEBI" id="CHEBI:193599"/>
    </reaction>
    <physiologicalReaction direction="left-to-right" evidence="7">
        <dbReference type="Rhea" id="RHEA:74580"/>
    </physiologicalReaction>
</comment>
<organism evidence="10">
    <name type="scientific">Soboliphyme baturini</name>
    <dbReference type="NCBI Taxonomy" id="241478"/>
    <lineage>
        <taxon>Eukaryota</taxon>
        <taxon>Metazoa</taxon>
        <taxon>Ecdysozoa</taxon>
        <taxon>Nematoda</taxon>
        <taxon>Enoplea</taxon>
        <taxon>Dorylaimia</taxon>
        <taxon>Dioctophymatida</taxon>
        <taxon>Dioctophymatoidea</taxon>
        <taxon>Soboliphymatidae</taxon>
        <taxon>Soboliphyme</taxon>
    </lineage>
</organism>
<evidence type="ECO:0000313" key="10">
    <source>
        <dbReference type="WBParaSite" id="SBAD_0000599701-mRNA-1"/>
    </source>
</evidence>
<reference evidence="8 9" key="2">
    <citation type="submission" date="2018-11" db="EMBL/GenBank/DDBJ databases">
        <authorList>
            <consortium name="Pathogen Informatics"/>
        </authorList>
    </citation>
    <scope>NUCLEOTIDE SEQUENCE [LARGE SCALE GENOMIC DNA]</scope>
</reference>
<dbReference type="EMBL" id="UZAM01009231">
    <property type="protein sequence ID" value="VDP08261.1"/>
    <property type="molecule type" value="Genomic_DNA"/>
</dbReference>
<dbReference type="Proteomes" id="UP000270296">
    <property type="component" value="Unassembled WGS sequence"/>
</dbReference>
<dbReference type="AlphaFoldDB" id="A0A183IQ72"/>
<reference evidence="10" key="1">
    <citation type="submission" date="2016-06" db="UniProtKB">
        <authorList>
            <consortium name="WormBaseParasite"/>
        </authorList>
    </citation>
    <scope>IDENTIFICATION</scope>
</reference>
<dbReference type="GO" id="GO:0006508">
    <property type="term" value="P:proteolysis"/>
    <property type="evidence" value="ECO:0007669"/>
    <property type="project" value="UniProtKB-KW"/>
</dbReference>
<evidence type="ECO:0000256" key="3">
    <source>
        <dbReference type="ARBA" id="ARBA00022801"/>
    </source>
</evidence>
<dbReference type="Pfam" id="PF21646">
    <property type="entry name" value="ACTMAP-like_C"/>
    <property type="match status" value="1"/>
</dbReference>
<name>A0A183IQ72_9BILA</name>
<evidence type="ECO:0000313" key="8">
    <source>
        <dbReference type="EMBL" id="VDP08261.1"/>
    </source>
</evidence>
<comment type="similarity">
    <text evidence="4">Belongs to the ACTMAP family.</text>
</comment>
<dbReference type="OrthoDB" id="198816at2759"/>
<keyword evidence="9" id="KW-1185">Reference proteome</keyword>
<evidence type="ECO:0000256" key="5">
    <source>
        <dbReference type="ARBA" id="ARBA00034848"/>
    </source>
</evidence>
<gene>
    <name evidence="8" type="ORF">SBAD_LOCUS5770</name>
</gene>
<dbReference type="InterPro" id="IPR040043">
    <property type="entry name" value="ACTMAP"/>
</dbReference>
<evidence type="ECO:0000256" key="4">
    <source>
        <dbReference type="ARBA" id="ARBA00034725"/>
    </source>
</evidence>
<keyword evidence="1" id="KW-0031">Aminopeptidase</keyword>
<keyword evidence="3" id="KW-0378">Hydrolase</keyword>
<dbReference type="GO" id="GO:0004177">
    <property type="term" value="F:aminopeptidase activity"/>
    <property type="evidence" value="ECO:0007669"/>
    <property type="project" value="UniProtKB-KW"/>
</dbReference>
<evidence type="ECO:0000256" key="7">
    <source>
        <dbReference type="ARBA" id="ARBA00049041"/>
    </source>
</evidence>
<evidence type="ECO:0000256" key="6">
    <source>
        <dbReference type="ARBA" id="ARBA00034908"/>
    </source>
</evidence>
<proteinExistence type="inferred from homology"/>
<dbReference type="PANTHER" id="PTHR28631:SF1">
    <property type="entry name" value="ACTIN MATURATION PROTEASE"/>
    <property type="match status" value="1"/>
</dbReference>
<sequence>MVCLKMAENLVSSSPEPKLTADICETAKALGITSHGEMFSVEWMGNLAVAIYECHTEVADSRKVSGRSLAERILNKTAVLVPYDCDKNFEPCEKAGNTAHWALLVGFLILSPASRCPDLMELSAAADSEVPNLYWICDIEGVAARTISQQHSESLYVFALHGKSKHPGVWPLHSLLRSNQNLVDYSHSKVLENAFRLPPGGVEEGLRNKLLLLSHK</sequence>
<evidence type="ECO:0000313" key="9">
    <source>
        <dbReference type="Proteomes" id="UP000270296"/>
    </source>
</evidence>
<evidence type="ECO:0000256" key="1">
    <source>
        <dbReference type="ARBA" id="ARBA00022438"/>
    </source>
</evidence>
<dbReference type="WBParaSite" id="SBAD_0000599701-mRNA-1">
    <property type="protein sequence ID" value="SBAD_0000599701-mRNA-1"/>
    <property type="gene ID" value="SBAD_0000599701"/>
</dbReference>